<evidence type="ECO:0000313" key="10">
    <source>
        <dbReference type="EMBL" id="BCB28066.1"/>
    </source>
</evidence>
<dbReference type="Proteomes" id="UP000502260">
    <property type="component" value="Chromosome"/>
</dbReference>
<dbReference type="EMBL" id="AP022853">
    <property type="protein sequence ID" value="BCB28066.1"/>
    <property type="molecule type" value="Genomic_DNA"/>
</dbReference>
<evidence type="ECO:0000256" key="8">
    <source>
        <dbReference type="SAM" id="Coils"/>
    </source>
</evidence>
<dbReference type="GO" id="GO:1990281">
    <property type="term" value="C:efflux pump complex"/>
    <property type="evidence" value="ECO:0007669"/>
    <property type="project" value="TreeGrafter"/>
</dbReference>
<organism evidence="10 11">
    <name type="scientific">Sulfurimicrobium lacus</name>
    <dbReference type="NCBI Taxonomy" id="2715678"/>
    <lineage>
        <taxon>Bacteria</taxon>
        <taxon>Pseudomonadati</taxon>
        <taxon>Pseudomonadota</taxon>
        <taxon>Betaproteobacteria</taxon>
        <taxon>Nitrosomonadales</taxon>
        <taxon>Sulfuricellaceae</taxon>
        <taxon>Sulfurimicrobium</taxon>
    </lineage>
</organism>
<feature type="chain" id="PRO_5026061521" description="Transporter" evidence="9">
    <location>
        <begin position="19"/>
        <end position="430"/>
    </location>
</feature>
<evidence type="ECO:0000256" key="3">
    <source>
        <dbReference type="ARBA" id="ARBA00022448"/>
    </source>
</evidence>
<gene>
    <name evidence="10" type="ORF">SKTS_29520</name>
</gene>
<evidence type="ECO:0008006" key="12">
    <source>
        <dbReference type="Google" id="ProtNLM"/>
    </source>
</evidence>
<dbReference type="GO" id="GO:0015562">
    <property type="term" value="F:efflux transmembrane transporter activity"/>
    <property type="evidence" value="ECO:0007669"/>
    <property type="project" value="InterPro"/>
</dbReference>
<dbReference type="GO" id="GO:0015288">
    <property type="term" value="F:porin activity"/>
    <property type="evidence" value="ECO:0007669"/>
    <property type="project" value="TreeGrafter"/>
</dbReference>
<keyword evidence="11" id="KW-1185">Reference proteome</keyword>
<reference evidence="11" key="1">
    <citation type="submission" date="2020-03" db="EMBL/GenBank/DDBJ databases">
        <title>Complete genome sequence of sulfur-oxidizing bacterium skT11.</title>
        <authorList>
            <person name="Kanda M."/>
            <person name="Kojima H."/>
            <person name="Fukui M."/>
        </authorList>
    </citation>
    <scope>NUCLEOTIDE SEQUENCE [LARGE SCALE GENOMIC DNA]</scope>
    <source>
        <strain evidence="11">skT11</strain>
    </source>
</reference>
<dbReference type="Gene3D" id="1.20.1600.10">
    <property type="entry name" value="Outer membrane efflux proteins (OEP)"/>
    <property type="match status" value="1"/>
</dbReference>
<evidence type="ECO:0000313" key="11">
    <source>
        <dbReference type="Proteomes" id="UP000502260"/>
    </source>
</evidence>
<keyword evidence="5" id="KW-0812">Transmembrane</keyword>
<comment type="subcellular location">
    <subcellularLocation>
        <location evidence="1">Cell outer membrane</location>
    </subcellularLocation>
</comment>
<dbReference type="GO" id="GO:0009279">
    <property type="term" value="C:cell outer membrane"/>
    <property type="evidence" value="ECO:0007669"/>
    <property type="project" value="UniProtKB-SubCell"/>
</dbReference>
<protein>
    <recommendedName>
        <fullName evidence="12">Transporter</fullName>
    </recommendedName>
</protein>
<evidence type="ECO:0000256" key="5">
    <source>
        <dbReference type="ARBA" id="ARBA00022692"/>
    </source>
</evidence>
<evidence type="ECO:0000256" key="6">
    <source>
        <dbReference type="ARBA" id="ARBA00023136"/>
    </source>
</evidence>
<dbReference type="SUPFAM" id="SSF56954">
    <property type="entry name" value="Outer membrane efflux proteins (OEP)"/>
    <property type="match status" value="1"/>
</dbReference>
<keyword evidence="6" id="KW-0472">Membrane</keyword>
<evidence type="ECO:0000256" key="7">
    <source>
        <dbReference type="ARBA" id="ARBA00023237"/>
    </source>
</evidence>
<keyword evidence="3" id="KW-0813">Transport</keyword>
<dbReference type="Pfam" id="PF02321">
    <property type="entry name" value="OEP"/>
    <property type="match status" value="1"/>
</dbReference>
<name>A0A6F8VGB8_9PROT</name>
<dbReference type="InterPro" id="IPR051906">
    <property type="entry name" value="TolC-like"/>
</dbReference>
<proteinExistence type="inferred from homology"/>
<dbReference type="PANTHER" id="PTHR30026">
    <property type="entry name" value="OUTER MEMBRANE PROTEIN TOLC"/>
    <property type="match status" value="1"/>
</dbReference>
<evidence type="ECO:0000256" key="1">
    <source>
        <dbReference type="ARBA" id="ARBA00004442"/>
    </source>
</evidence>
<keyword evidence="7" id="KW-0998">Cell outer membrane</keyword>
<keyword evidence="8" id="KW-0175">Coiled coil</keyword>
<keyword evidence="4" id="KW-1134">Transmembrane beta strand</keyword>
<keyword evidence="9" id="KW-0732">Signal</keyword>
<dbReference type="PANTHER" id="PTHR30026:SF20">
    <property type="entry name" value="OUTER MEMBRANE PROTEIN TOLC"/>
    <property type="match status" value="1"/>
</dbReference>
<dbReference type="KEGG" id="slac:SKTS_29520"/>
<dbReference type="AlphaFoldDB" id="A0A6F8VGB8"/>
<feature type="signal peptide" evidence="9">
    <location>
        <begin position="1"/>
        <end position="18"/>
    </location>
</feature>
<sequence>MLAVLLSFASLSSHAASAAALTLDQALAAAQEAHPDLALAVADQAVAAADRDLAAARSDWNLSLEAGLRQARPTTGPDAVSDNSFKLNARKSLYDFGRTALATQAADSLLEARAASLLDVRARRRLDIMARFFDVLLADLQYASDNEYMAVAYVNFDNARDRLAAGQLAAADVAELESAYQEWLVKRNAAQARQRLARAQLANAMNRSGRLSADLTDPDLVGNNRPLPEYEQLLPLLRTSNPRLAALRAQLAAATQRIEAVRAEKSPALDLELEAADYSREASTRDNLRGGVVLTWPLYTGNRVNAQMAREQAQFQRLQAESEKLSLDLEQTLLETWLEIGELQRTARTAAKKNTDYRDLALERARGQYEMELKTNLGDSMAATMAAKLHERQTEYRLALAFARLEALLGQPLEKVAGDKTAGENKEQTK</sequence>
<evidence type="ECO:0000256" key="9">
    <source>
        <dbReference type="SAM" id="SignalP"/>
    </source>
</evidence>
<evidence type="ECO:0000256" key="2">
    <source>
        <dbReference type="ARBA" id="ARBA00007613"/>
    </source>
</evidence>
<dbReference type="InterPro" id="IPR003423">
    <property type="entry name" value="OMP_efflux"/>
</dbReference>
<comment type="similarity">
    <text evidence="2">Belongs to the outer membrane factor (OMF) (TC 1.B.17) family.</text>
</comment>
<accession>A0A6F8VGB8</accession>
<feature type="coiled-coil region" evidence="8">
    <location>
        <begin position="301"/>
        <end position="335"/>
    </location>
</feature>
<evidence type="ECO:0000256" key="4">
    <source>
        <dbReference type="ARBA" id="ARBA00022452"/>
    </source>
</evidence>